<dbReference type="InterPro" id="IPR005064">
    <property type="entry name" value="BUG"/>
</dbReference>
<dbReference type="EMBL" id="QDKH01000008">
    <property type="protein sequence ID" value="PWC16790.1"/>
    <property type="molecule type" value="Genomic_DNA"/>
</dbReference>
<evidence type="ECO:0000313" key="4">
    <source>
        <dbReference type="Proteomes" id="UP000296159"/>
    </source>
</evidence>
<dbReference type="PIRSF" id="PIRSF017082">
    <property type="entry name" value="YflP"/>
    <property type="match status" value="1"/>
</dbReference>
<accession>A0A2U1U549</accession>
<dbReference type="AlphaFoldDB" id="A0A2U1U549"/>
<keyword evidence="4" id="KW-1185">Reference proteome</keyword>
<dbReference type="CDD" id="cd07012">
    <property type="entry name" value="PBP2_Bug_TTT"/>
    <property type="match status" value="1"/>
</dbReference>
<dbReference type="SUPFAM" id="SSF53850">
    <property type="entry name" value="Periplasmic binding protein-like II"/>
    <property type="match status" value="1"/>
</dbReference>
<dbReference type="RefSeq" id="WP_136166038.1">
    <property type="nucleotide sequence ID" value="NZ_KZ819076.1"/>
</dbReference>
<keyword evidence="2" id="KW-0732">Signal</keyword>
<dbReference type="Gene3D" id="3.40.190.150">
    <property type="entry name" value="Bordetella uptake gene, domain 1"/>
    <property type="match status" value="1"/>
</dbReference>
<dbReference type="Gene3D" id="3.40.190.10">
    <property type="entry name" value="Periplasmic binding protein-like II"/>
    <property type="match status" value="1"/>
</dbReference>
<dbReference type="PANTHER" id="PTHR42928">
    <property type="entry name" value="TRICARBOXYLATE-BINDING PROTEIN"/>
    <property type="match status" value="1"/>
</dbReference>
<evidence type="ECO:0000256" key="2">
    <source>
        <dbReference type="SAM" id="SignalP"/>
    </source>
</evidence>
<dbReference type="InterPro" id="IPR042100">
    <property type="entry name" value="Bug_dom1"/>
</dbReference>
<comment type="similarity">
    <text evidence="1">Belongs to the UPF0065 (bug) family.</text>
</comment>
<comment type="caution">
    <text evidence="3">The sequence shown here is derived from an EMBL/GenBank/DDBJ whole genome shotgun (WGS) entry which is preliminary data.</text>
</comment>
<feature type="chain" id="PRO_5015538936" evidence="2">
    <location>
        <begin position="23"/>
        <end position="320"/>
    </location>
</feature>
<proteinExistence type="inferred from homology"/>
<reference evidence="3 4" key="1">
    <citation type="submission" date="2018-04" db="EMBL/GenBank/DDBJ databases">
        <title>Brenneria corticis sp.nov.</title>
        <authorList>
            <person name="Li Y."/>
        </authorList>
    </citation>
    <scope>NUCLEOTIDE SEQUENCE [LARGE SCALE GENOMIC DNA]</scope>
    <source>
        <strain evidence="3 4">CFCC 11842</strain>
    </source>
</reference>
<dbReference type="PANTHER" id="PTHR42928:SF5">
    <property type="entry name" value="BLR1237 PROTEIN"/>
    <property type="match status" value="1"/>
</dbReference>
<protein>
    <submittedName>
        <fullName evidence="3">Tripartite tricarboxylate transporter substrate binding protein</fullName>
    </submittedName>
</protein>
<dbReference type="Proteomes" id="UP000296159">
    <property type="component" value="Unassembled WGS sequence"/>
</dbReference>
<sequence>MKYAFIRVAAVMAIVAGTPAQAQEAYPTRPITYVVPYTPGGTNDNSARIVARALEQRLGQPVVIENRPGAGGTLGAAKVAHARPDGYTLLNASIGNLAIAPQLLPAQFDPFKDFTPLAHIGGSRSVIAVNPSLPINSIAELIDYAKKNPGKLTYGTSGNGTPGNISMEYFKMLSGVDILHIPYKGSAPSLADAVAGHIDLVSDPLANGFVKAGKLRGLAYFGADSAPDLPGVPSITASYPQWNFSGSFIAVAPAGTPQPVVEKLRRAFSEALSDEKTQAELTGIGVSPEIKTPEQTSELIRATYSISKDIIQRANISVNE</sequence>
<gene>
    <name evidence="3" type="ORF">DDT56_08595</name>
</gene>
<evidence type="ECO:0000313" key="3">
    <source>
        <dbReference type="EMBL" id="PWC16790.1"/>
    </source>
</evidence>
<organism evidence="3 4">
    <name type="scientific">Brenneria corticis</name>
    <dbReference type="NCBI Taxonomy" id="2173106"/>
    <lineage>
        <taxon>Bacteria</taxon>
        <taxon>Pseudomonadati</taxon>
        <taxon>Pseudomonadota</taxon>
        <taxon>Gammaproteobacteria</taxon>
        <taxon>Enterobacterales</taxon>
        <taxon>Pectobacteriaceae</taxon>
        <taxon>Brenneria</taxon>
    </lineage>
</organism>
<evidence type="ECO:0000256" key="1">
    <source>
        <dbReference type="ARBA" id="ARBA00006987"/>
    </source>
</evidence>
<dbReference type="Pfam" id="PF03401">
    <property type="entry name" value="TctC"/>
    <property type="match status" value="1"/>
</dbReference>
<name>A0A2U1U549_9GAMM</name>
<feature type="signal peptide" evidence="2">
    <location>
        <begin position="1"/>
        <end position="22"/>
    </location>
</feature>